<dbReference type="Pfam" id="PF00561">
    <property type="entry name" value="Abhydrolase_1"/>
    <property type="match status" value="1"/>
</dbReference>
<gene>
    <name evidence="7" type="ORF">DSM104329_01761</name>
</gene>
<dbReference type="Proteomes" id="UP001162834">
    <property type="component" value="Chromosome"/>
</dbReference>
<dbReference type="InterPro" id="IPR029058">
    <property type="entry name" value="AB_hydrolase_fold"/>
</dbReference>
<reference evidence="7" key="1">
    <citation type="journal article" date="2022" name="Int. J. Syst. Evol. Microbiol.">
        <title>Pseudomonas aegrilactucae sp. nov. and Pseudomonas morbosilactucae sp. nov., pathogens causing bacterial rot of lettuce in Japan.</title>
        <authorList>
            <person name="Sawada H."/>
            <person name="Fujikawa T."/>
            <person name="Satou M."/>
        </authorList>
    </citation>
    <scope>NUCLEOTIDE SEQUENCE</scope>
    <source>
        <strain evidence="7">0166_1</strain>
    </source>
</reference>
<dbReference type="GO" id="GO:0004177">
    <property type="term" value="F:aminopeptidase activity"/>
    <property type="evidence" value="ECO:0007669"/>
    <property type="project" value="UniProtKB-EC"/>
</dbReference>
<evidence type="ECO:0000256" key="3">
    <source>
        <dbReference type="ARBA" id="ARBA00022801"/>
    </source>
</evidence>
<dbReference type="GO" id="GO:0006508">
    <property type="term" value="P:proteolysis"/>
    <property type="evidence" value="ECO:0007669"/>
    <property type="project" value="InterPro"/>
</dbReference>
<keyword evidence="2 4" id="KW-0732">Signal</keyword>
<evidence type="ECO:0000313" key="8">
    <source>
        <dbReference type="Proteomes" id="UP001162834"/>
    </source>
</evidence>
<dbReference type="InterPro" id="IPR013595">
    <property type="entry name" value="Pept_S33_TAP-like_C"/>
</dbReference>
<dbReference type="PRINTS" id="PR00793">
    <property type="entry name" value="PROAMNOPTASE"/>
</dbReference>
<sequence>MWTGLGGVAASLALAAAGPTGTSAAFEEAPCGEDDLQCSHVTVPLDRTGALPGSVALDVRRLPAGAAPTRTAFVVLLGGPGQVASASAPALAADLGGVRGDRDLVLFDERGVGGSGALRCPGLLRPSGSGALGCATRLGALRGEFTTAADVEDLEAIRVAGGYEQVVLYGASYGTKVALEYAAARPERVEALILDSTVTPEGPDPLQLSTFAALPRVVRSVCSGGACRGVTADPAGDVRRLARRLGRRPLRGRFVDADGRRRRATLSPADLLTILSAGDVDPVLRSAVPAAVHAALHGDPAAFVRLRAQLGGRDSRAAAAGGINRARFVATTCEETLFPWDRTAPPATRAAQAGARIRAMPRKRYAPFDWSTVIAAGILPLCVQWPVASPAPAPVTLPAGLRALLLAGGEDLRTPLEDAQAVAARLGPAAQVVVLPHAGHSVLGSDVSGCANAAVVAFLSGTPPGSCETVERLLDPARPAPRSVGSVPPYPGLHGRAGRIVTTASRTVADAARRRLSERVQGTGVRRFGGLRGGTASIEPDGLRLHGYVYVPRVAVTGIIPDDTMRPIELRIQAHGASGRIRAGGGRVTGRIGGRRISVSTSRTSAAAASFERDAVRGLAASPLRVP</sequence>
<evidence type="ECO:0008006" key="9">
    <source>
        <dbReference type="Google" id="ProtNLM"/>
    </source>
</evidence>
<protein>
    <recommendedName>
        <fullName evidence="9">Alpha/beta fold hydrolase</fullName>
    </recommendedName>
</protein>
<dbReference type="KEGG" id="sbae:DSM104329_01761"/>
<evidence type="ECO:0000256" key="2">
    <source>
        <dbReference type="ARBA" id="ARBA00022729"/>
    </source>
</evidence>
<keyword evidence="8" id="KW-1185">Reference proteome</keyword>
<name>A0A9E6XVV1_9ACTN</name>
<evidence type="ECO:0000313" key="7">
    <source>
        <dbReference type="EMBL" id="UGS35373.1"/>
    </source>
</evidence>
<organism evidence="7 8">
    <name type="scientific">Capillimicrobium parvum</name>
    <dbReference type="NCBI Taxonomy" id="2884022"/>
    <lineage>
        <taxon>Bacteria</taxon>
        <taxon>Bacillati</taxon>
        <taxon>Actinomycetota</taxon>
        <taxon>Thermoleophilia</taxon>
        <taxon>Solirubrobacterales</taxon>
        <taxon>Capillimicrobiaceae</taxon>
        <taxon>Capillimicrobium</taxon>
    </lineage>
</organism>
<dbReference type="EMBL" id="CP087164">
    <property type="protein sequence ID" value="UGS35373.1"/>
    <property type="molecule type" value="Genomic_DNA"/>
</dbReference>
<keyword evidence="3" id="KW-0378">Hydrolase</keyword>
<evidence type="ECO:0000259" key="5">
    <source>
        <dbReference type="Pfam" id="PF00561"/>
    </source>
</evidence>
<feature type="signal peptide" evidence="4">
    <location>
        <begin position="1"/>
        <end position="24"/>
    </location>
</feature>
<dbReference type="AlphaFoldDB" id="A0A9E6XVV1"/>
<proteinExistence type="inferred from homology"/>
<feature type="chain" id="PRO_5038703066" description="Alpha/beta fold hydrolase" evidence="4">
    <location>
        <begin position="25"/>
        <end position="627"/>
    </location>
</feature>
<evidence type="ECO:0000256" key="4">
    <source>
        <dbReference type="SAM" id="SignalP"/>
    </source>
</evidence>
<evidence type="ECO:0000256" key="1">
    <source>
        <dbReference type="ARBA" id="ARBA00010088"/>
    </source>
</evidence>
<dbReference type="InterPro" id="IPR051601">
    <property type="entry name" value="Serine_prot/Carboxylest_S33"/>
</dbReference>
<accession>A0A9E6XVV1</accession>
<dbReference type="InterPro" id="IPR000073">
    <property type="entry name" value="AB_hydrolase_1"/>
</dbReference>
<dbReference type="Pfam" id="PF08386">
    <property type="entry name" value="Abhydrolase_4"/>
    <property type="match status" value="1"/>
</dbReference>
<dbReference type="SUPFAM" id="SSF53474">
    <property type="entry name" value="alpha/beta-Hydrolases"/>
    <property type="match status" value="1"/>
</dbReference>
<feature type="domain" description="AB hydrolase-1" evidence="5">
    <location>
        <begin position="73"/>
        <end position="201"/>
    </location>
</feature>
<dbReference type="PANTHER" id="PTHR43248">
    <property type="entry name" value="2-SUCCINYL-6-HYDROXY-2,4-CYCLOHEXADIENE-1-CARBOXYLATE SYNTHASE"/>
    <property type="match status" value="1"/>
</dbReference>
<feature type="domain" description="Peptidase S33 tripeptidyl aminopeptidase-like C-terminal" evidence="6">
    <location>
        <begin position="367"/>
        <end position="460"/>
    </location>
</feature>
<dbReference type="InterPro" id="IPR002410">
    <property type="entry name" value="Peptidase_S33"/>
</dbReference>
<dbReference type="PANTHER" id="PTHR43248:SF29">
    <property type="entry name" value="TRIPEPTIDYL AMINOPEPTIDASE"/>
    <property type="match status" value="1"/>
</dbReference>
<dbReference type="Gene3D" id="3.40.50.1820">
    <property type="entry name" value="alpha/beta hydrolase"/>
    <property type="match status" value="2"/>
</dbReference>
<comment type="similarity">
    <text evidence="1">Belongs to the peptidase S33 family.</text>
</comment>
<evidence type="ECO:0000259" key="6">
    <source>
        <dbReference type="Pfam" id="PF08386"/>
    </source>
</evidence>